<dbReference type="Proteomes" id="UP000887578">
    <property type="component" value="Unplaced"/>
</dbReference>
<organism evidence="1 2">
    <name type="scientific">Panagrolaimus davidi</name>
    <dbReference type="NCBI Taxonomy" id="227884"/>
    <lineage>
        <taxon>Eukaryota</taxon>
        <taxon>Metazoa</taxon>
        <taxon>Ecdysozoa</taxon>
        <taxon>Nematoda</taxon>
        <taxon>Chromadorea</taxon>
        <taxon>Rhabditida</taxon>
        <taxon>Tylenchina</taxon>
        <taxon>Panagrolaimomorpha</taxon>
        <taxon>Panagrolaimoidea</taxon>
        <taxon>Panagrolaimidae</taxon>
        <taxon>Panagrolaimus</taxon>
    </lineage>
</organism>
<evidence type="ECO:0000313" key="2">
    <source>
        <dbReference type="WBParaSite" id="PDA_v2.g31351.t1"/>
    </source>
</evidence>
<name>A0A914QH54_9BILA</name>
<dbReference type="AlphaFoldDB" id="A0A914QH54"/>
<reference evidence="2" key="1">
    <citation type="submission" date="2022-11" db="UniProtKB">
        <authorList>
            <consortium name="WormBaseParasite"/>
        </authorList>
    </citation>
    <scope>IDENTIFICATION</scope>
</reference>
<dbReference type="WBParaSite" id="PDA_v2.g31351.t1">
    <property type="protein sequence ID" value="PDA_v2.g31351.t1"/>
    <property type="gene ID" value="PDA_v2.g31351"/>
</dbReference>
<protein>
    <submittedName>
        <fullName evidence="2">Uncharacterized protein</fullName>
    </submittedName>
</protein>
<keyword evidence="1" id="KW-1185">Reference proteome</keyword>
<accession>A0A914QH54</accession>
<evidence type="ECO:0000313" key="1">
    <source>
        <dbReference type="Proteomes" id="UP000887578"/>
    </source>
</evidence>
<sequence length="145" mass="16382">MMKGIKNSHEQHRIILRQKYAAFRSQLLLTNQLCLECGLTNENLIPYNSIRIPEWLADKPNIPNMIISSPAVMAVAAAAASSSNLYYSSSNRIQSSSAFRTPFSNYFFPPQQPPPPISIGNLQPRPFGTFLEDISKLKVRLFFSY</sequence>
<proteinExistence type="predicted"/>